<sequence length="74" mass="8379">GLGVVEVPTNRPIQREDEHDQIYRTVQEKFDAIVKTIKEAHAKGQPILVGTTSIEKSEYLSQLLKKEDVPHNVL</sequence>
<dbReference type="SUPFAM" id="SSF52540">
    <property type="entry name" value="P-loop containing nucleoside triphosphate hydrolases"/>
    <property type="match status" value="1"/>
</dbReference>
<proteinExistence type="predicted"/>
<dbReference type="InterPro" id="IPR014018">
    <property type="entry name" value="SecA_motor_DEAD"/>
</dbReference>
<evidence type="ECO:0000256" key="6">
    <source>
        <dbReference type="ARBA" id="ARBA00022967"/>
    </source>
</evidence>
<organism evidence="10 11">
    <name type="scientific">Halomonas marinisediminis</name>
    <dbReference type="NCBI Taxonomy" id="2546095"/>
    <lineage>
        <taxon>Bacteria</taxon>
        <taxon>Pseudomonadati</taxon>
        <taxon>Pseudomonadota</taxon>
        <taxon>Gammaproteobacteria</taxon>
        <taxon>Oceanospirillales</taxon>
        <taxon>Halomonadaceae</taxon>
        <taxon>Halomonas</taxon>
    </lineage>
</organism>
<keyword evidence="1" id="KW-0813">Transport</keyword>
<evidence type="ECO:0000256" key="4">
    <source>
        <dbReference type="ARBA" id="ARBA00022840"/>
    </source>
</evidence>
<keyword evidence="11" id="KW-1185">Reference proteome</keyword>
<feature type="domain" description="SecA family profile" evidence="9">
    <location>
        <begin position="1"/>
        <end position="74"/>
    </location>
</feature>
<keyword evidence="3" id="KW-0547">Nucleotide-binding</keyword>
<dbReference type="RefSeq" id="WP_132045957.1">
    <property type="nucleotide sequence ID" value="NZ_SLTR01000855.1"/>
</dbReference>
<keyword evidence="7" id="KW-0811">Translocation</keyword>
<evidence type="ECO:0000256" key="7">
    <source>
        <dbReference type="ARBA" id="ARBA00023010"/>
    </source>
</evidence>
<evidence type="ECO:0000256" key="1">
    <source>
        <dbReference type="ARBA" id="ARBA00022448"/>
    </source>
</evidence>
<evidence type="ECO:0000256" key="2">
    <source>
        <dbReference type="ARBA" id="ARBA00022475"/>
    </source>
</evidence>
<evidence type="ECO:0000256" key="5">
    <source>
        <dbReference type="ARBA" id="ARBA00022927"/>
    </source>
</evidence>
<keyword evidence="5" id="KW-0653">Protein transport</keyword>
<evidence type="ECO:0000259" key="9">
    <source>
        <dbReference type="PROSITE" id="PS51196"/>
    </source>
</evidence>
<gene>
    <name evidence="10" type="ORF">E0702_18760</name>
</gene>
<dbReference type="PANTHER" id="PTHR30612">
    <property type="entry name" value="SECA INNER MEMBRANE COMPONENT OF SEC PROTEIN SECRETION SYSTEM"/>
    <property type="match status" value="1"/>
</dbReference>
<evidence type="ECO:0000256" key="3">
    <source>
        <dbReference type="ARBA" id="ARBA00022741"/>
    </source>
</evidence>
<dbReference type="EMBL" id="SLTR01000855">
    <property type="protein sequence ID" value="TDA70509.1"/>
    <property type="molecule type" value="Genomic_DNA"/>
</dbReference>
<dbReference type="InterPro" id="IPR000185">
    <property type="entry name" value="SecA"/>
</dbReference>
<protein>
    <recommendedName>
        <fullName evidence="9">SecA family profile domain-containing protein</fullName>
    </recommendedName>
</protein>
<feature type="non-terminal residue" evidence="10">
    <location>
        <position position="1"/>
    </location>
</feature>
<accession>A0ABY2D1C8</accession>
<dbReference type="Pfam" id="PF21090">
    <property type="entry name" value="P-loop_SecA"/>
    <property type="match status" value="1"/>
</dbReference>
<name>A0ABY2D1C8_9GAMM</name>
<dbReference type="PROSITE" id="PS51196">
    <property type="entry name" value="SECA_MOTOR_DEAD"/>
    <property type="match status" value="1"/>
</dbReference>
<dbReference type="Gene3D" id="3.40.50.300">
    <property type="entry name" value="P-loop containing nucleotide triphosphate hydrolases"/>
    <property type="match status" value="1"/>
</dbReference>
<reference evidence="10 11" key="1">
    <citation type="submission" date="2019-03" db="EMBL/GenBank/DDBJ databases">
        <title>Halomonas marinisediminis sp. nov., a moderately halophilic bacterium isolated from the Bohai Gulf.</title>
        <authorList>
            <person name="Ji X."/>
        </authorList>
    </citation>
    <scope>NUCLEOTIDE SEQUENCE [LARGE SCALE GENOMIC DNA]</scope>
    <source>
        <strain evidence="10 11">204</strain>
    </source>
</reference>
<feature type="non-terminal residue" evidence="10">
    <location>
        <position position="74"/>
    </location>
</feature>
<keyword evidence="4" id="KW-0067">ATP-binding</keyword>
<dbReference type="Proteomes" id="UP000294823">
    <property type="component" value="Unassembled WGS sequence"/>
</dbReference>
<comment type="caution">
    <text evidence="10">The sequence shown here is derived from an EMBL/GenBank/DDBJ whole genome shotgun (WGS) entry which is preliminary data.</text>
</comment>
<evidence type="ECO:0000313" key="10">
    <source>
        <dbReference type="EMBL" id="TDA70509.1"/>
    </source>
</evidence>
<dbReference type="InterPro" id="IPR027417">
    <property type="entry name" value="P-loop_NTPase"/>
</dbReference>
<dbReference type="PANTHER" id="PTHR30612:SF0">
    <property type="entry name" value="CHLOROPLAST PROTEIN-TRANSPORTING ATPASE"/>
    <property type="match status" value="1"/>
</dbReference>
<keyword evidence="2" id="KW-1003">Cell membrane</keyword>
<evidence type="ECO:0000313" key="11">
    <source>
        <dbReference type="Proteomes" id="UP000294823"/>
    </source>
</evidence>
<evidence type="ECO:0000256" key="8">
    <source>
        <dbReference type="ARBA" id="ARBA00023136"/>
    </source>
</evidence>
<keyword evidence="6" id="KW-1278">Translocase</keyword>
<keyword evidence="8" id="KW-0472">Membrane</keyword>
<dbReference type="InterPro" id="IPR044722">
    <property type="entry name" value="SecA_SF2_C"/>
</dbReference>